<evidence type="ECO:0000259" key="1">
    <source>
        <dbReference type="Pfam" id="PF03478"/>
    </source>
</evidence>
<accession>A0A5B7BVM8</accession>
<dbReference type="Pfam" id="PF03478">
    <property type="entry name" value="Beta-prop_KIB1-4"/>
    <property type="match status" value="1"/>
</dbReference>
<dbReference type="PANTHER" id="PTHR44259:SF15">
    <property type="entry name" value="F-BOX PROTEIN KIB2-RELATED"/>
    <property type="match status" value="1"/>
</dbReference>
<dbReference type="PANTHER" id="PTHR44259">
    <property type="entry name" value="OS07G0183000 PROTEIN-RELATED"/>
    <property type="match status" value="1"/>
</dbReference>
<protein>
    <recommendedName>
        <fullName evidence="1">KIB1-4 beta-propeller domain-containing protein</fullName>
    </recommendedName>
</protein>
<name>A0A5B7BVM8_DAVIN</name>
<gene>
    <name evidence="2" type="ORF">Din_042413</name>
</gene>
<evidence type="ECO:0000313" key="2">
    <source>
        <dbReference type="EMBL" id="MPA72972.1"/>
    </source>
</evidence>
<dbReference type="EMBL" id="GHES01042413">
    <property type="protein sequence ID" value="MPA72972.1"/>
    <property type="molecule type" value="Transcribed_RNA"/>
</dbReference>
<sequence length="493" mass="55492">MRNWRSFADGTIYCHRSLRKVCYGCSNIPVRFHNSCCTSGSLAGAGVGLGSIVRSSEFLRRRLREVDPAVARSLTSVSYSRDQGLGKAAPFSSVGRCFSSPPQAADDQATVLGPRAASFRPCLMLRRRGRATVDDEDEEMSETADDKDYYHLFSLAEQKEFRVKKNLRLPWQRELLSPDDAICVGSSHGWLAFIHPLPPVETLPSVCSSIRQKSTTSTSIAMQFVCRLFNSLTEVVSPENLSESFIEKIVFSSAPSPIPFPSNPYQLDTHNNNNEDCIVMAMQAGYGYLEEPVFCKPGDTAWTSLPGEMRDCIDILYLSKDQHFYILSRDQWVEAWDFRNPASPKSTLIEASIDKHELLPERPSDYCLIRYLAESSSGDLLMVIRCADGNYKTRQFEVYKLDFIRKKWVYLPSLGDGVLFVGANHSVSVTALDFPWLRKNSIYFACMDNEVIDNPRMTHDFGVFNLEDNSVAPFDGCDLKKIQLPPVWVVPSL</sequence>
<reference evidence="2" key="1">
    <citation type="submission" date="2019-08" db="EMBL/GenBank/DDBJ databases">
        <title>Reference gene set and small RNA set construction with multiple tissues from Davidia involucrata Baill.</title>
        <authorList>
            <person name="Yang H."/>
            <person name="Zhou C."/>
            <person name="Li G."/>
            <person name="Wang J."/>
            <person name="Gao P."/>
            <person name="Wang M."/>
            <person name="Wang R."/>
            <person name="Zhao Y."/>
        </authorList>
    </citation>
    <scope>NUCLEOTIDE SEQUENCE</scope>
    <source>
        <tissue evidence="2">Mixed with DoveR01_LX</tissue>
    </source>
</reference>
<dbReference type="InterPro" id="IPR050942">
    <property type="entry name" value="F-box_BR-signaling"/>
</dbReference>
<feature type="domain" description="KIB1-4 beta-propeller" evidence="1">
    <location>
        <begin position="171"/>
        <end position="465"/>
    </location>
</feature>
<proteinExistence type="predicted"/>
<organism evidence="2">
    <name type="scientific">Davidia involucrata</name>
    <name type="common">Dove tree</name>
    <dbReference type="NCBI Taxonomy" id="16924"/>
    <lineage>
        <taxon>Eukaryota</taxon>
        <taxon>Viridiplantae</taxon>
        <taxon>Streptophyta</taxon>
        <taxon>Embryophyta</taxon>
        <taxon>Tracheophyta</taxon>
        <taxon>Spermatophyta</taxon>
        <taxon>Magnoliopsida</taxon>
        <taxon>eudicotyledons</taxon>
        <taxon>Gunneridae</taxon>
        <taxon>Pentapetalae</taxon>
        <taxon>asterids</taxon>
        <taxon>Cornales</taxon>
        <taxon>Nyssaceae</taxon>
        <taxon>Davidia</taxon>
    </lineage>
</organism>
<dbReference type="InterPro" id="IPR005174">
    <property type="entry name" value="KIB1-4_b-propeller"/>
</dbReference>
<dbReference type="AlphaFoldDB" id="A0A5B7BVM8"/>